<dbReference type="OrthoDB" id="9803017at2"/>
<dbReference type="Gene3D" id="3.40.50.150">
    <property type="entry name" value="Vaccinia Virus protein VP39"/>
    <property type="match status" value="1"/>
</dbReference>
<keyword evidence="2 3" id="KW-0808">Transferase</keyword>
<dbReference type="PIRSF" id="PIRSF004553">
    <property type="entry name" value="CHP00095"/>
    <property type="match status" value="1"/>
</dbReference>
<evidence type="ECO:0000313" key="4">
    <source>
        <dbReference type="Proteomes" id="UP000295620"/>
    </source>
</evidence>
<dbReference type="GO" id="GO:0031167">
    <property type="term" value="P:rRNA methylation"/>
    <property type="evidence" value="ECO:0007669"/>
    <property type="project" value="InterPro"/>
</dbReference>
<dbReference type="GO" id="GO:0008168">
    <property type="term" value="F:methyltransferase activity"/>
    <property type="evidence" value="ECO:0007669"/>
    <property type="project" value="UniProtKB-KW"/>
</dbReference>
<keyword evidence="1 3" id="KW-0489">Methyltransferase</keyword>
<dbReference type="AlphaFoldDB" id="A0A4R6SRR5"/>
<dbReference type="PROSITE" id="PS00092">
    <property type="entry name" value="N6_MTASE"/>
    <property type="match status" value="1"/>
</dbReference>
<dbReference type="PANTHER" id="PTHR43542:SF1">
    <property type="entry name" value="METHYLTRANSFERASE"/>
    <property type="match status" value="1"/>
</dbReference>
<evidence type="ECO:0000256" key="1">
    <source>
        <dbReference type="ARBA" id="ARBA00022603"/>
    </source>
</evidence>
<protein>
    <submittedName>
        <fullName evidence="3">16S rRNA (Guanine(966)-N(2))-methyltransferase RsmD</fullName>
    </submittedName>
</protein>
<keyword evidence="4" id="KW-1185">Reference proteome</keyword>
<accession>A0A4R6SRR5</accession>
<gene>
    <name evidence="3" type="ORF">ATK78_4096</name>
</gene>
<comment type="caution">
    <text evidence="3">The sequence shown here is derived from an EMBL/GenBank/DDBJ whole genome shotgun (WGS) entry which is preliminary data.</text>
</comment>
<dbReference type="Proteomes" id="UP000295620">
    <property type="component" value="Unassembled WGS sequence"/>
</dbReference>
<name>A0A4R6SRR5_9SPHI</name>
<evidence type="ECO:0000313" key="3">
    <source>
        <dbReference type="EMBL" id="TDQ07080.1"/>
    </source>
</evidence>
<sequence>MRIIGGRLKGIRFNAPESLPVRPTTDMAKEALFNILYNTYDFDNCNVLDLFCGTGNISFEFASRGIKHVTAVDKHSGCIYWVKSVIEKHQLNEIEVQKADVFKFLEQKHGPYQIIFADPPYDLTNIPKIPELVIKNNLLADNGMLIVEHPSLLKLKDMPGFTETRRYGNSSFSFFEPVKGETTSASDQL</sequence>
<dbReference type="InterPro" id="IPR004398">
    <property type="entry name" value="RNA_MeTrfase_RsmD"/>
</dbReference>
<dbReference type="GO" id="GO:0003676">
    <property type="term" value="F:nucleic acid binding"/>
    <property type="evidence" value="ECO:0007669"/>
    <property type="project" value="InterPro"/>
</dbReference>
<dbReference type="EMBL" id="SNYC01000007">
    <property type="protein sequence ID" value="TDQ07080.1"/>
    <property type="molecule type" value="Genomic_DNA"/>
</dbReference>
<dbReference type="Pfam" id="PF03602">
    <property type="entry name" value="Cons_hypoth95"/>
    <property type="match status" value="1"/>
</dbReference>
<dbReference type="InterPro" id="IPR029063">
    <property type="entry name" value="SAM-dependent_MTases_sf"/>
</dbReference>
<proteinExistence type="predicted"/>
<dbReference type="SUPFAM" id="SSF53335">
    <property type="entry name" value="S-adenosyl-L-methionine-dependent methyltransferases"/>
    <property type="match status" value="1"/>
</dbReference>
<dbReference type="CDD" id="cd02440">
    <property type="entry name" value="AdoMet_MTases"/>
    <property type="match status" value="1"/>
</dbReference>
<organism evidence="3 4">
    <name type="scientific">Pedobacter metabolipauper</name>
    <dbReference type="NCBI Taxonomy" id="425513"/>
    <lineage>
        <taxon>Bacteria</taxon>
        <taxon>Pseudomonadati</taxon>
        <taxon>Bacteroidota</taxon>
        <taxon>Sphingobacteriia</taxon>
        <taxon>Sphingobacteriales</taxon>
        <taxon>Sphingobacteriaceae</taxon>
        <taxon>Pedobacter</taxon>
    </lineage>
</organism>
<dbReference type="InterPro" id="IPR002052">
    <property type="entry name" value="DNA_methylase_N6_adenine_CS"/>
</dbReference>
<reference evidence="3 4" key="1">
    <citation type="submission" date="2019-03" db="EMBL/GenBank/DDBJ databases">
        <title>Genomic Encyclopedia of Archaeal and Bacterial Type Strains, Phase II (KMG-II): from individual species to whole genera.</title>
        <authorList>
            <person name="Goeker M."/>
        </authorList>
    </citation>
    <scope>NUCLEOTIDE SEQUENCE [LARGE SCALE GENOMIC DNA]</scope>
    <source>
        <strain evidence="3 4">DSM 19035</strain>
    </source>
</reference>
<dbReference type="PANTHER" id="PTHR43542">
    <property type="entry name" value="METHYLTRANSFERASE"/>
    <property type="match status" value="1"/>
</dbReference>
<dbReference type="RefSeq" id="WP_133577895.1">
    <property type="nucleotide sequence ID" value="NZ_SNYC01000007.1"/>
</dbReference>
<evidence type="ECO:0000256" key="2">
    <source>
        <dbReference type="ARBA" id="ARBA00022679"/>
    </source>
</evidence>